<dbReference type="EMBL" id="FLQX01000035">
    <property type="protein sequence ID" value="SBT04014.1"/>
    <property type="molecule type" value="Genomic_DNA"/>
</dbReference>
<name>A0A1A8XFQ7_9PROT</name>
<dbReference type="STRING" id="1860102.ACCAA_130009"/>
<evidence type="ECO:0000313" key="2">
    <source>
        <dbReference type="Proteomes" id="UP000199169"/>
    </source>
</evidence>
<reference evidence="1 2" key="1">
    <citation type="submission" date="2016-06" db="EMBL/GenBank/DDBJ databases">
        <authorList>
            <person name="Kjaerup R.B."/>
            <person name="Dalgaard T.S."/>
            <person name="Juul-Madsen H.R."/>
        </authorList>
    </citation>
    <scope>NUCLEOTIDE SEQUENCE [LARGE SCALE GENOMIC DNA]</scope>
    <source>
        <strain evidence="1">3</strain>
    </source>
</reference>
<keyword evidence="2" id="KW-1185">Reference proteome</keyword>
<dbReference type="Proteomes" id="UP000199169">
    <property type="component" value="Unassembled WGS sequence"/>
</dbReference>
<protein>
    <submittedName>
        <fullName evidence="1">Uncharacterized protein</fullName>
    </submittedName>
</protein>
<accession>A0A1A8XFQ7</accession>
<sequence>MAEAGGEVPCVEIFYTRTKQSITICLREASNGLNSKANYINGMSLAFLLNTVAVTRPCRTDGRLPWGDQPFVGPSRWPPPFPFFDACSNVSCGLNDSSGSDRPQP</sequence>
<dbReference type="AlphaFoldDB" id="A0A1A8XFQ7"/>
<organism evidence="1 2">
    <name type="scientific">Candidatus Accumulibacter aalborgensis</name>
    <dbReference type="NCBI Taxonomy" id="1860102"/>
    <lineage>
        <taxon>Bacteria</taxon>
        <taxon>Pseudomonadati</taxon>
        <taxon>Pseudomonadota</taxon>
        <taxon>Betaproteobacteria</taxon>
        <taxon>Candidatus Accumulibacter</taxon>
    </lineage>
</organism>
<evidence type="ECO:0000313" key="1">
    <source>
        <dbReference type="EMBL" id="SBT04014.1"/>
    </source>
</evidence>
<proteinExistence type="predicted"/>
<gene>
    <name evidence="1" type="ORF">ACCAA_130009</name>
</gene>